<dbReference type="AlphaFoldDB" id="A0AAV4XR35"/>
<reference evidence="3 4" key="1">
    <citation type="submission" date="2021-06" db="EMBL/GenBank/DDBJ databases">
        <title>Caerostris extrusa draft genome.</title>
        <authorList>
            <person name="Kono N."/>
            <person name="Arakawa K."/>
        </authorList>
    </citation>
    <scope>NUCLEOTIDE SEQUENCE [LARGE SCALE GENOMIC DNA]</scope>
</reference>
<accession>A0AAV4XR35</accession>
<feature type="transmembrane region" description="Helical" evidence="2">
    <location>
        <begin position="88"/>
        <end position="109"/>
    </location>
</feature>
<dbReference type="Proteomes" id="UP001054945">
    <property type="component" value="Unassembled WGS sequence"/>
</dbReference>
<evidence type="ECO:0000256" key="2">
    <source>
        <dbReference type="SAM" id="Phobius"/>
    </source>
</evidence>
<feature type="compositionally biased region" description="Polar residues" evidence="1">
    <location>
        <begin position="16"/>
        <end position="25"/>
    </location>
</feature>
<organism evidence="3 4">
    <name type="scientific">Caerostris extrusa</name>
    <name type="common">Bark spider</name>
    <name type="synonym">Caerostris bankana</name>
    <dbReference type="NCBI Taxonomy" id="172846"/>
    <lineage>
        <taxon>Eukaryota</taxon>
        <taxon>Metazoa</taxon>
        <taxon>Ecdysozoa</taxon>
        <taxon>Arthropoda</taxon>
        <taxon>Chelicerata</taxon>
        <taxon>Arachnida</taxon>
        <taxon>Araneae</taxon>
        <taxon>Araneomorphae</taxon>
        <taxon>Entelegynae</taxon>
        <taxon>Araneoidea</taxon>
        <taxon>Araneidae</taxon>
        <taxon>Caerostris</taxon>
    </lineage>
</organism>
<keyword evidence="2" id="KW-1133">Transmembrane helix</keyword>
<sequence>MGRLPFGDSPMGSRPHTVTSRSSGARAQIDKDRLAKGSGCRIFHAPECNIFVFGGHYSICFKSPLFSISGKRRIKFGSYLRFGFQRQIAVGLLFGFFVGGFLSCFKWNFDSVICSCQELRKNLLSKWTWTVINATGDSPTRHEICGTEYRQVQPMSGQPFALMD</sequence>
<feature type="region of interest" description="Disordered" evidence="1">
    <location>
        <begin position="1"/>
        <end position="27"/>
    </location>
</feature>
<keyword evidence="2" id="KW-0812">Transmembrane</keyword>
<evidence type="ECO:0000256" key="1">
    <source>
        <dbReference type="SAM" id="MobiDB-lite"/>
    </source>
</evidence>
<keyword evidence="4" id="KW-1185">Reference proteome</keyword>
<gene>
    <name evidence="3" type="ORF">CEXT_208511</name>
</gene>
<keyword evidence="2" id="KW-0472">Membrane</keyword>
<name>A0AAV4XR35_CAEEX</name>
<evidence type="ECO:0000313" key="3">
    <source>
        <dbReference type="EMBL" id="GIY96390.1"/>
    </source>
</evidence>
<dbReference type="EMBL" id="BPLR01018042">
    <property type="protein sequence ID" value="GIY96390.1"/>
    <property type="molecule type" value="Genomic_DNA"/>
</dbReference>
<proteinExistence type="predicted"/>
<protein>
    <submittedName>
        <fullName evidence="3">Uncharacterized protein</fullName>
    </submittedName>
</protein>
<evidence type="ECO:0000313" key="4">
    <source>
        <dbReference type="Proteomes" id="UP001054945"/>
    </source>
</evidence>
<comment type="caution">
    <text evidence="3">The sequence shown here is derived from an EMBL/GenBank/DDBJ whole genome shotgun (WGS) entry which is preliminary data.</text>
</comment>